<feature type="region of interest" description="Disordered" evidence="1">
    <location>
        <begin position="33"/>
        <end position="81"/>
    </location>
</feature>
<feature type="compositionally biased region" description="Basic and acidic residues" evidence="1">
    <location>
        <begin position="72"/>
        <end position="81"/>
    </location>
</feature>
<sequence length="116" mass="12762">MQAIYLKGSTPGQLATWLTNCEVRIPQSFSVFGRKPTQSESNASKASTLESLHFPKRKSPLLSNSTTGFPNDRAETFSIEKDQRSSGNSVMWDENCFISLCVSGKGLKCVSPVRTK</sequence>
<dbReference type="EMBL" id="JABXBU010000002">
    <property type="protein sequence ID" value="KAF8793618.1"/>
    <property type="molecule type" value="Genomic_DNA"/>
</dbReference>
<keyword evidence="3" id="KW-1185">Reference proteome</keyword>
<dbReference type="Proteomes" id="UP000807504">
    <property type="component" value="Unassembled WGS sequence"/>
</dbReference>
<evidence type="ECO:0000313" key="3">
    <source>
        <dbReference type="Proteomes" id="UP000807504"/>
    </source>
</evidence>
<accession>A0A8T0FTT1</accession>
<evidence type="ECO:0000313" key="2">
    <source>
        <dbReference type="EMBL" id="KAF8793618.1"/>
    </source>
</evidence>
<protein>
    <submittedName>
        <fullName evidence="2">Uncharacterized protein</fullName>
    </submittedName>
</protein>
<dbReference type="AlphaFoldDB" id="A0A8T0FTT1"/>
<name>A0A8T0FTT1_ARGBR</name>
<reference evidence="2" key="2">
    <citation type="submission" date="2020-06" db="EMBL/GenBank/DDBJ databases">
        <authorList>
            <person name="Sheffer M."/>
        </authorList>
    </citation>
    <scope>NUCLEOTIDE SEQUENCE</scope>
</reference>
<organism evidence="2 3">
    <name type="scientific">Argiope bruennichi</name>
    <name type="common">Wasp spider</name>
    <name type="synonym">Aranea bruennichi</name>
    <dbReference type="NCBI Taxonomy" id="94029"/>
    <lineage>
        <taxon>Eukaryota</taxon>
        <taxon>Metazoa</taxon>
        <taxon>Ecdysozoa</taxon>
        <taxon>Arthropoda</taxon>
        <taxon>Chelicerata</taxon>
        <taxon>Arachnida</taxon>
        <taxon>Araneae</taxon>
        <taxon>Araneomorphae</taxon>
        <taxon>Entelegynae</taxon>
        <taxon>Araneoidea</taxon>
        <taxon>Araneidae</taxon>
        <taxon>Argiope</taxon>
    </lineage>
</organism>
<reference evidence="2" key="1">
    <citation type="journal article" date="2020" name="bioRxiv">
        <title>Chromosome-level reference genome of the European wasp spider Argiope bruennichi: a resource for studies on range expansion and evolutionary adaptation.</title>
        <authorList>
            <person name="Sheffer M.M."/>
            <person name="Hoppe A."/>
            <person name="Krehenwinkel H."/>
            <person name="Uhl G."/>
            <person name="Kuss A.W."/>
            <person name="Jensen L."/>
            <person name="Jensen C."/>
            <person name="Gillespie R.G."/>
            <person name="Hoff K.J."/>
            <person name="Prost S."/>
        </authorList>
    </citation>
    <scope>NUCLEOTIDE SEQUENCE</scope>
</reference>
<comment type="caution">
    <text evidence="2">The sequence shown here is derived from an EMBL/GenBank/DDBJ whole genome shotgun (WGS) entry which is preliminary data.</text>
</comment>
<feature type="compositionally biased region" description="Polar residues" evidence="1">
    <location>
        <begin position="36"/>
        <end position="50"/>
    </location>
</feature>
<evidence type="ECO:0000256" key="1">
    <source>
        <dbReference type="SAM" id="MobiDB-lite"/>
    </source>
</evidence>
<proteinExistence type="predicted"/>
<gene>
    <name evidence="2" type="ORF">HNY73_001672</name>
</gene>